<dbReference type="PROSITE" id="PS50118">
    <property type="entry name" value="HMG_BOX_2"/>
    <property type="match status" value="1"/>
</dbReference>
<dbReference type="Pfam" id="PF00505">
    <property type="entry name" value="HMG_box"/>
    <property type="match status" value="1"/>
</dbReference>
<feature type="domain" description="HMG box" evidence="2">
    <location>
        <begin position="353"/>
        <end position="421"/>
    </location>
</feature>
<dbReference type="GO" id="GO:0003677">
    <property type="term" value="F:DNA binding"/>
    <property type="evidence" value="ECO:0007669"/>
    <property type="project" value="UniProtKB-UniRule"/>
</dbReference>
<dbReference type="Pfam" id="PF01388">
    <property type="entry name" value="ARID"/>
    <property type="match status" value="1"/>
</dbReference>
<evidence type="ECO:0000313" key="5">
    <source>
        <dbReference type="Proteomes" id="UP000655225"/>
    </source>
</evidence>
<dbReference type="OrthoDB" id="1919336at2759"/>
<protein>
    <submittedName>
        <fullName evidence="4">Uncharacterized protein</fullName>
    </submittedName>
</protein>
<feature type="DNA-binding region" description="HMG box" evidence="1">
    <location>
        <begin position="353"/>
        <end position="421"/>
    </location>
</feature>
<evidence type="ECO:0000259" key="2">
    <source>
        <dbReference type="PROSITE" id="PS50118"/>
    </source>
</evidence>
<keyword evidence="1" id="KW-0539">Nucleus</keyword>
<sequence length="498" mass="56509">MHVCTCTATPFVNIGEEKQRESSPKCMARIRVSRETEVDGGNSFSCSNENLGVSTDGNFVSLVSTAETPGQSSRSSEPRESMLDNSQVFYQKLSQFHESSGLSLVVNVRETVLDLHLFYKEVTTRGGFQQVTKDGRWDEVESALNLKRSVPNFYLRLQELYANLLYQFEQIYFYRTQPAAAPGPLMRKISMCDSGIGDNSTGKRKQENTFCRLSTDPSSIRNFPPRKRKRQNKFCRMSTGKCSSLLEWKHYFDPGNQIGKTVKGVIETEFDSGYLVKVMVGPEKLNGLLYHAEECAGKQFAVVPSLMDGIGWDNSDSEPMGLQIQVGTGTNQRPFVQTSSKNKEMKKKDPYAPQKQRSAYQIFLKKECDRLKNMHGGNVGHSIRKMAIAAWNCLSESDRQPYIKESQKDKERYNQEMVAYKERRNIQIDMTENRPYNPEAGADDYHVSLQTDGETNKLLVPDETMVELAVRLMEKAQPDDPILQINWDDFCGSLDIPT</sequence>
<dbReference type="SMART" id="SM00398">
    <property type="entry name" value="HMG"/>
    <property type="match status" value="1"/>
</dbReference>
<dbReference type="AlphaFoldDB" id="A0A834Z4F2"/>
<dbReference type="SMART" id="SM01014">
    <property type="entry name" value="ARID"/>
    <property type="match status" value="1"/>
</dbReference>
<dbReference type="SUPFAM" id="SSF47095">
    <property type="entry name" value="HMG-box"/>
    <property type="match status" value="1"/>
</dbReference>
<evidence type="ECO:0000259" key="3">
    <source>
        <dbReference type="PROSITE" id="PS51011"/>
    </source>
</evidence>
<dbReference type="PANTHER" id="PTHR46691">
    <property type="entry name" value="HIGH MOBILITY GROUP B PROTEIN 9"/>
    <property type="match status" value="1"/>
</dbReference>
<accession>A0A834Z4F2</accession>
<keyword evidence="1" id="KW-0238">DNA-binding</keyword>
<proteinExistence type="predicted"/>
<dbReference type="InterPro" id="IPR001606">
    <property type="entry name" value="ARID_dom"/>
</dbReference>
<dbReference type="InterPro" id="IPR036431">
    <property type="entry name" value="ARID_dom_sf"/>
</dbReference>
<gene>
    <name evidence="4" type="ORF">HHK36_012237</name>
</gene>
<dbReference type="Gene3D" id="1.10.150.60">
    <property type="entry name" value="ARID DNA-binding domain"/>
    <property type="match status" value="1"/>
</dbReference>
<dbReference type="InterPro" id="IPR036910">
    <property type="entry name" value="HMG_box_dom_sf"/>
</dbReference>
<keyword evidence="5" id="KW-1185">Reference proteome</keyword>
<dbReference type="PANTHER" id="PTHR46691:SF5">
    <property type="entry name" value="HMG (HIGH MOBILITY GROUP) BOX PROTEIN"/>
    <property type="match status" value="1"/>
</dbReference>
<organism evidence="4 5">
    <name type="scientific">Tetracentron sinense</name>
    <name type="common">Spur-leaf</name>
    <dbReference type="NCBI Taxonomy" id="13715"/>
    <lineage>
        <taxon>Eukaryota</taxon>
        <taxon>Viridiplantae</taxon>
        <taxon>Streptophyta</taxon>
        <taxon>Embryophyta</taxon>
        <taxon>Tracheophyta</taxon>
        <taxon>Spermatophyta</taxon>
        <taxon>Magnoliopsida</taxon>
        <taxon>Trochodendrales</taxon>
        <taxon>Trochodendraceae</taxon>
        <taxon>Tetracentron</taxon>
    </lineage>
</organism>
<comment type="caution">
    <text evidence="4">The sequence shown here is derived from an EMBL/GenBank/DDBJ whole genome shotgun (WGS) entry which is preliminary data.</text>
</comment>
<feature type="domain" description="ARID" evidence="3">
    <location>
        <begin position="83"/>
        <end position="173"/>
    </location>
</feature>
<name>A0A834Z4F2_TETSI</name>
<reference evidence="4 5" key="1">
    <citation type="submission" date="2020-04" db="EMBL/GenBank/DDBJ databases">
        <title>Plant Genome Project.</title>
        <authorList>
            <person name="Zhang R.-G."/>
        </authorList>
    </citation>
    <scope>NUCLEOTIDE SEQUENCE [LARGE SCALE GENOMIC DNA]</scope>
    <source>
        <strain evidence="4">YNK0</strain>
        <tissue evidence="4">Leaf</tissue>
    </source>
</reference>
<dbReference type="OMA" id="EQLYYYR"/>
<dbReference type="Gene3D" id="1.10.30.10">
    <property type="entry name" value="High mobility group box domain"/>
    <property type="match status" value="1"/>
</dbReference>
<evidence type="ECO:0000313" key="4">
    <source>
        <dbReference type="EMBL" id="KAF8401304.1"/>
    </source>
</evidence>
<dbReference type="GO" id="GO:0005634">
    <property type="term" value="C:nucleus"/>
    <property type="evidence" value="ECO:0007669"/>
    <property type="project" value="UniProtKB-UniRule"/>
</dbReference>
<dbReference type="InterPro" id="IPR009071">
    <property type="entry name" value="HMG_box_dom"/>
</dbReference>
<dbReference type="SMART" id="SM00501">
    <property type="entry name" value="BRIGHT"/>
    <property type="match status" value="1"/>
</dbReference>
<dbReference type="SUPFAM" id="SSF46774">
    <property type="entry name" value="ARID-like"/>
    <property type="match status" value="1"/>
</dbReference>
<dbReference type="EMBL" id="JABCRI010000008">
    <property type="protein sequence ID" value="KAF8401304.1"/>
    <property type="molecule type" value="Genomic_DNA"/>
</dbReference>
<dbReference type="PROSITE" id="PS51011">
    <property type="entry name" value="ARID"/>
    <property type="match status" value="1"/>
</dbReference>
<dbReference type="Proteomes" id="UP000655225">
    <property type="component" value="Unassembled WGS sequence"/>
</dbReference>
<evidence type="ECO:0000256" key="1">
    <source>
        <dbReference type="PROSITE-ProRule" id="PRU00267"/>
    </source>
</evidence>